<sequence>MSADELKQVVFELRHGQLISIDELKYVRELKEQIQQLEMLNRTKDERIQELECLQNPYSNDGDAICNFEL</sequence>
<comment type="caution">
    <text evidence="2">The sequence shown here is derived from an EMBL/GenBank/DDBJ whole genome shotgun (WGS) entry which is preliminary data.</text>
</comment>
<evidence type="ECO:0000313" key="3">
    <source>
        <dbReference type="Proteomes" id="UP000017127"/>
    </source>
</evidence>
<keyword evidence="1" id="KW-0175">Coiled coil</keyword>
<proteinExistence type="predicted"/>
<gene>
    <name evidence="2" type="ORF">M595_2042</name>
</gene>
<dbReference type="AlphaFoldDB" id="U7QND9"/>
<accession>U7QND9</accession>
<name>U7QND9_9CYAN</name>
<organism evidence="2 3">
    <name type="scientific">Lyngbya aestuarii BL J</name>
    <dbReference type="NCBI Taxonomy" id="1348334"/>
    <lineage>
        <taxon>Bacteria</taxon>
        <taxon>Bacillati</taxon>
        <taxon>Cyanobacteriota</taxon>
        <taxon>Cyanophyceae</taxon>
        <taxon>Oscillatoriophycideae</taxon>
        <taxon>Oscillatoriales</taxon>
        <taxon>Microcoleaceae</taxon>
        <taxon>Lyngbya</taxon>
    </lineage>
</organism>
<evidence type="ECO:0000256" key="1">
    <source>
        <dbReference type="SAM" id="Coils"/>
    </source>
</evidence>
<keyword evidence="3" id="KW-1185">Reference proteome</keyword>
<protein>
    <submittedName>
        <fullName evidence="2">Uncharacterized protein</fullName>
    </submittedName>
</protein>
<dbReference type="EMBL" id="AUZM01000016">
    <property type="protein sequence ID" value="ERT07901.1"/>
    <property type="molecule type" value="Genomic_DNA"/>
</dbReference>
<evidence type="ECO:0000313" key="2">
    <source>
        <dbReference type="EMBL" id="ERT07901.1"/>
    </source>
</evidence>
<reference evidence="2 3" key="1">
    <citation type="journal article" date="2013" name="Front. Microbiol.">
        <title>Comparative genomic analyses of the cyanobacterium, Lyngbya aestuarii BL J, a powerful hydrogen producer.</title>
        <authorList>
            <person name="Kothari A."/>
            <person name="Vaughn M."/>
            <person name="Garcia-Pichel F."/>
        </authorList>
    </citation>
    <scope>NUCLEOTIDE SEQUENCE [LARGE SCALE GENOMIC DNA]</scope>
    <source>
        <strain evidence="2 3">BL J</strain>
    </source>
</reference>
<dbReference type="Proteomes" id="UP000017127">
    <property type="component" value="Unassembled WGS sequence"/>
</dbReference>
<feature type="coiled-coil region" evidence="1">
    <location>
        <begin position="27"/>
        <end position="54"/>
    </location>
</feature>